<evidence type="ECO:0000256" key="1">
    <source>
        <dbReference type="ARBA" id="ARBA00004651"/>
    </source>
</evidence>
<dbReference type="OrthoDB" id="9810047at2"/>
<dbReference type="AlphaFoldDB" id="A0A3Q9BKF5"/>
<evidence type="ECO:0000256" key="7">
    <source>
        <dbReference type="ARBA" id="ARBA00034125"/>
    </source>
</evidence>
<dbReference type="KEGG" id="jeh:EJN90_00700"/>
<evidence type="ECO:0000313" key="10">
    <source>
        <dbReference type="EMBL" id="AZP03303.1"/>
    </source>
</evidence>
<keyword evidence="11" id="KW-1185">Reference proteome</keyword>
<evidence type="ECO:0000256" key="8">
    <source>
        <dbReference type="SAM" id="Phobius"/>
    </source>
</evidence>
<name>A0A3Q9BKF5_9LACT</name>
<evidence type="ECO:0000313" key="11">
    <source>
        <dbReference type="Proteomes" id="UP000273326"/>
    </source>
</evidence>
<dbReference type="GO" id="GO:0005886">
    <property type="term" value="C:plasma membrane"/>
    <property type="evidence" value="ECO:0007669"/>
    <property type="project" value="UniProtKB-SubCell"/>
</dbReference>
<feature type="domain" description="Threonine/Serine exporter ThrE" evidence="9">
    <location>
        <begin position="8"/>
        <end position="134"/>
    </location>
</feature>
<protein>
    <submittedName>
        <fullName evidence="10">Threonine/serine exporter</fullName>
    </submittedName>
</protein>
<feature type="transmembrane region" description="Helical" evidence="8">
    <location>
        <begin position="5"/>
        <end position="22"/>
    </location>
</feature>
<dbReference type="EMBL" id="CP034465">
    <property type="protein sequence ID" value="AZP03303.1"/>
    <property type="molecule type" value="Genomic_DNA"/>
</dbReference>
<keyword evidence="2" id="KW-1003">Cell membrane</keyword>
<evidence type="ECO:0000256" key="3">
    <source>
        <dbReference type="ARBA" id="ARBA00022519"/>
    </source>
</evidence>
<feature type="transmembrane region" description="Helical" evidence="8">
    <location>
        <begin position="53"/>
        <end position="71"/>
    </location>
</feature>
<comment type="similarity">
    <text evidence="7">Belongs to the ThrE exporter (TC 2.A.79) family.</text>
</comment>
<dbReference type="InterPro" id="IPR024528">
    <property type="entry name" value="ThrE_2"/>
</dbReference>
<accession>A0A3Q9BKF5</accession>
<evidence type="ECO:0000259" key="9">
    <source>
        <dbReference type="Pfam" id="PF12821"/>
    </source>
</evidence>
<keyword evidence="5 8" id="KW-1133">Transmembrane helix</keyword>
<dbReference type="PANTHER" id="PTHR34390:SF1">
    <property type="entry name" value="SUCCINATE TRANSPORTER SUBUNIT YJJB-RELATED"/>
    <property type="match status" value="1"/>
</dbReference>
<sequence length="154" mass="17102">MIRIILESLIAFVSVYFFAILLEAPKRALLHSAITGSLGWFVYLVGLEFLEKIPATLLAAVVISFLSHYFARYLKTPATVYFLPGFIPLVPGEAVYRAVFSFINGDYGEGQLRLSEALLISGAIAVAIFIVDAIFSLQTRLKTIKIVKQEEENL</sequence>
<comment type="subcellular location">
    <subcellularLocation>
        <location evidence="1">Cell membrane</location>
        <topology evidence="1">Multi-pass membrane protein</topology>
    </subcellularLocation>
</comment>
<dbReference type="PANTHER" id="PTHR34390">
    <property type="entry name" value="UPF0442 PROTEIN YJJB-RELATED"/>
    <property type="match status" value="1"/>
</dbReference>
<feature type="transmembrane region" description="Helical" evidence="8">
    <location>
        <begin position="28"/>
        <end position="46"/>
    </location>
</feature>
<evidence type="ECO:0000256" key="4">
    <source>
        <dbReference type="ARBA" id="ARBA00022692"/>
    </source>
</evidence>
<dbReference type="InterPro" id="IPR050539">
    <property type="entry name" value="ThrE_Dicarb/AminoAcid_Exp"/>
</dbReference>
<dbReference type="Proteomes" id="UP000273326">
    <property type="component" value="Chromosome"/>
</dbReference>
<evidence type="ECO:0000256" key="5">
    <source>
        <dbReference type="ARBA" id="ARBA00022989"/>
    </source>
</evidence>
<keyword evidence="3" id="KW-0997">Cell inner membrane</keyword>
<keyword evidence="4 8" id="KW-0812">Transmembrane</keyword>
<dbReference type="GO" id="GO:0015744">
    <property type="term" value="P:succinate transport"/>
    <property type="evidence" value="ECO:0007669"/>
    <property type="project" value="TreeGrafter"/>
</dbReference>
<evidence type="ECO:0000256" key="6">
    <source>
        <dbReference type="ARBA" id="ARBA00023136"/>
    </source>
</evidence>
<organism evidence="10 11">
    <name type="scientific">Jeotgalibaca ciconiae</name>
    <dbReference type="NCBI Taxonomy" id="2496265"/>
    <lineage>
        <taxon>Bacteria</taxon>
        <taxon>Bacillati</taxon>
        <taxon>Bacillota</taxon>
        <taxon>Bacilli</taxon>
        <taxon>Lactobacillales</taxon>
        <taxon>Carnobacteriaceae</taxon>
        <taxon>Jeotgalibaca</taxon>
    </lineage>
</organism>
<evidence type="ECO:0000256" key="2">
    <source>
        <dbReference type="ARBA" id="ARBA00022475"/>
    </source>
</evidence>
<keyword evidence="6 8" id="KW-0472">Membrane</keyword>
<feature type="transmembrane region" description="Helical" evidence="8">
    <location>
        <begin position="117"/>
        <end position="135"/>
    </location>
</feature>
<proteinExistence type="inferred from homology"/>
<dbReference type="RefSeq" id="WP_126108404.1">
    <property type="nucleotide sequence ID" value="NZ_CP034465.1"/>
</dbReference>
<gene>
    <name evidence="10" type="ORF">EJN90_00700</name>
</gene>
<reference evidence="11" key="1">
    <citation type="submission" date="2018-12" db="EMBL/GenBank/DDBJ databases">
        <title>Complete genome sequencing of Jeotgalibaca sp. H21T32.</title>
        <authorList>
            <person name="Bae J.-W."/>
            <person name="Lee S.-Y."/>
        </authorList>
    </citation>
    <scope>NUCLEOTIDE SEQUENCE [LARGE SCALE GENOMIC DNA]</scope>
    <source>
        <strain evidence="11">H21T32</strain>
    </source>
</reference>
<dbReference type="Pfam" id="PF12821">
    <property type="entry name" value="ThrE_2"/>
    <property type="match status" value="1"/>
</dbReference>